<keyword evidence="1" id="KW-0808">Transferase</keyword>
<protein>
    <submittedName>
        <fullName evidence="1">Kinase</fullName>
    </submittedName>
</protein>
<dbReference type="Proteomes" id="UP000195607">
    <property type="component" value="Chromosome I"/>
</dbReference>
<accession>A0A1N5SXD9</accession>
<dbReference type="GeneID" id="41587685"/>
<dbReference type="InterPro" id="IPR052922">
    <property type="entry name" value="Cytidylate_Kinase-2"/>
</dbReference>
<reference evidence="3" key="3">
    <citation type="submission" date="2016-06" db="EMBL/GenBank/DDBJ databases">
        <authorList>
            <person name="Toshchakov V.S."/>
        </authorList>
    </citation>
    <scope>NUCLEOTIDE SEQUENCE [LARGE SCALE GENOMIC DNA]</scope>
    <source>
        <strain>PM4 (JCM 30641</strain>
        <strain evidence="3">\VKM B-2940)</strain>
    </source>
</reference>
<dbReference type="OrthoDB" id="350152at2157"/>
<organism evidence="1">
    <name type="scientific">Cuniculiplasma divulgatum</name>
    <dbReference type="NCBI Taxonomy" id="1673428"/>
    <lineage>
        <taxon>Archaea</taxon>
        <taxon>Methanobacteriati</taxon>
        <taxon>Thermoplasmatota</taxon>
        <taxon>Thermoplasmata</taxon>
        <taxon>Thermoplasmatales</taxon>
        <taxon>Cuniculiplasmataceae</taxon>
        <taxon>Cuniculiplasma</taxon>
    </lineage>
</organism>
<dbReference type="KEGG" id="cdiv:CPM_0353"/>
<evidence type="ECO:0000313" key="3">
    <source>
        <dbReference type="Proteomes" id="UP000187822"/>
    </source>
</evidence>
<dbReference type="PANTHER" id="PTHR37816:SF3">
    <property type="entry name" value="MODULATES DNA TOPOLOGY"/>
    <property type="match status" value="1"/>
</dbReference>
<dbReference type="EMBL" id="LT671858">
    <property type="protein sequence ID" value="SIM40515.1"/>
    <property type="molecule type" value="Genomic_DNA"/>
</dbReference>
<dbReference type="GO" id="GO:0016301">
    <property type="term" value="F:kinase activity"/>
    <property type="evidence" value="ECO:0007669"/>
    <property type="project" value="UniProtKB-KW"/>
</dbReference>
<dbReference type="AlphaFoldDB" id="A0A1N5SXD9"/>
<keyword evidence="1" id="KW-0418">Kinase</keyword>
<reference evidence="2" key="2">
    <citation type="submission" date="2016-06" db="EMBL/GenBank/DDBJ databases">
        <authorList>
            <person name="Olsen C.W."/>
            <person name="Carey S."/>
            <person name="Hinshaw L."/>
            <person name="Karasin A.I."/>
        </authorList>
    </citation>
    <scope>NUCLEOTIDE SEQUENCE [LARGE SCALE GENOMIC DNA]</scope>
    <source>
        <strain evidence="2">PM4</strain>
    </source>
</reference>
<dbReference type="EMBL" id="LT719092">
    <property type="protein sequence ID" value="SJK84238.1"/>
    <property type="molecule type" value="Genomic_DNA"/>
</dbReference>
<dbReference type="PANTHER" id="PTHR37816">
    <property type="entry name" value="YALI0E33011P"/>
    <property type="match status" value="1"/>
</dbReference>
<dbReference type="STRING" id="1673428.CPM_0353"/>
<evidence type="ECO:0000313" key="2">
    <source>
        <dbReference type="EMBL" id="SJK84238.1"/>
    </source>
</evidence>
<sequence>MNANRRILVIGSPGSGKSTFSRELSEIRCIPIYHLDKIFWKSGWNPIPEEEFKDKLIKILQTNEWIMDGNYSQNLVMRMKYAQTVIFLDIPWILCTLRVIKRNIHNRHNTRKDITEGCEEKFDHDFYELLKFIRHFPKTDRVKIIKLLEVNAYEKEIIIFSNSKSVKQYLQKIKNEEETSKIVKVA</sequence>
<gene>
    <name evidence="2" type="ORF">CPM_0353</name>
    <name evidence="1" type="ORF">CSP5_0382</name>
</gene>
<evidence type="ECO:0000313" key="1">
    <source>
        <dbReference type="EMBL" id="SIM40515.1"/>
    </source>
</evidence>
<name>A0A1N5SXD9_9ARCH</name>
<keyword evidence="3" id="KW-1185">Reference proteome</keyword>
<reference evidence="1" key="1">
    <citation type="submission" date="2016-04" db="EMBL/GenBank/DDBJ databases">
        <authorList>
            <person name="Evans L.H."/>
            <person name="Alamgir A."/>
            <person name="Owens N."/>
            <person name="Weber N.D."/>
            <person name="Virtaneva K."/>
            <person name="Barbian K."/>
            <person name="Babar A."/>
            <person name="Rosenke K."/>
        </authorList>
    </citation>
    <scope>NUCLEOTIDE SEQUENCE [LARGE SCALE GENOMIC DNA]</scope>
    <source>
        <strain evidence="1">S5</strain>
    </source>
</reference>
<dbReference type="Gene3D" id="3.40.50.300">
    <property type="entry name" value="P-loop containing nucleotide triphosphate hydrolases"/>
    <property type="match status" value="1"/>
</dbReference>
<dbReference type="Proteomes" id="UP000187822">
    <property type="component" value="Chromosome I"/>
</dbReference>
<proteinExistence type="predicted"/>
<dbReference type="RefSeq" id="WP_077075907.1">
    <property type="nucleotide sequence ID" value="NZ_LT671858.1"/>
</dbReference>
<dbReference type="InterPro" id="IPR027417">
    <property type="entry name" value="P-loop_NTPase"/>
</dbReference>
<dbReference type="SUPFAM" id="SSF52540">
    <property type="entry name" value="P-loop containing nucleoside triphosphate hydrolases"/>
    <property type="match status" value="1"/>
</dbReference>